<proteinExistence type="predicted"/>
<evidence type="ECO:0000313" key="2">
    <source>
        <dbReference type="Proteomes" id="UP000499080"/>
    </source>
</evidence>
<keyword evidence="2" id="KW-1185">Reference proteome</keyword>
<evidence type="ECO:0000313" key="1">
    <source>
        <dbReference type="EMBL" id="GBL85583.1"/>
    </source>
</evidence>
<reference evidence="1 2" key="1">
    <citation type="journal article" date="2019" name="Sci. Rep.">
        <title>Orb-weaving spider Araneus ventricosus genome elucidates the spidroin gene catalogue.</title>
        <authorList>
            <person name="Kono N."/>
            <person name="Nakamura H."/>
            <person name="Ohtoshi R."/>
            <person name="Moran D.A.P."/>
            <person name="Shinohara A."/>
            <person name="Yoshida Y."/>
            <person name="Fujiwara M."/>
            <person name="Mori M."/>
            <person name="Tomita M."/>
            <person name="Arakawa K."/>
        </authorList>
    </citation>
    <scope>NUCLEOTIDE SEQUENCE [LARGE SCALE GENOMIC DNA]</scope>
</reference>
<name>A0A4Y2B0I3_ARAVE</name>
<dbReference type="EMBL" id="BGPR01000043">
    <property type="protein sequence ID" value="GBL85583.1"/>
    <property type="molecule type" value="Genomic_DNA"/>
</dbReference>
<organism evidence="1 2">
    <name type="scientific">Araneus ventricosus</name>
    <name type="common">Orbweaver spider</name>
    <name type="synonym">Epeira ventricosa</name>
    <dbReference type="NCBI Taxonomy" id="182803"/>
    <lineage>
        <taxon>Eukaryota</taxon>
        <taxon>Metazoa</taxon>
        <taxon>Ecdysozoa</taxon>
        <taxon>Arthropoda</taxon>
        <taxon>Chelicerata</taxon>
        <taxon>Arachnida</taxon>
        <taxon>Araneae</taxon>
        <taxon>Araneomorphae</taxon>
        <taxon>Entelegynae</taxon>
        <taxon>Araneoidea</taxon>
        <taxon>Araneidae</taxon>
        <taxon>Araneus</taxon>
    </lineage>
</organism>
<gene>
    <name evidence="1" type="ORF">AVEN_34730_1</name>
</gene>
<dbReference type="Proteomes" id="UP000499080">
    <property type="component" value="Unassembled WGS sequence"/>
</dbReference>
<protein>
    <submittedName>
        <fullName evidence="1">Uncharacterized protein</fullName>
    </submittedName>
</protein>
<sequence length="137" mass="15542">MRPTSQRTLEAIAATARSKTPNLSPTTAVEGRPSGICNDLATNEVNCLYLGSVREIKWFDVDGFRDLENCDFPAFGPMKPELSKRRYHLNDKSGTCCQTMVIAFGRKKLYKQCFIPVFNLRECAFPQRTLRRSGLME</sequence>
<dbReference type="AlphaFoldDB" id="A0A4Y2B0I3"/>
<accession>A0A4Y2B0I3</accession>
<comment type="caution">
    <text evidence="1">The sequence shown here is derived from an EMBL/GenBank/DDBJ whole genome shotgun (WGS) entry which is preliminary data.</text>
</comment>